<accession>A0A6U0JTU3</accession>
<dbReference type="Gene3D" id="3.30.1050.10">
    <property type="entry name" value="SCP2 sterol-binding domain"/>
    <property type="match status" value="1"/>
</dbReference>
<dbReference type="EMBL" id="HBEJ01011154">
    <property type="protein sequence ID" value="CAD8371617.1"/>
    <property type="molecule type" value="Transcribed_RNA"/>
</dbReference>
<dbReference type="Pfam" id="PF02036">
    <property type="entry name" value="SCP2"/>
    <property type="match status" value="1"/>
</dbReference>
<evidence type="ECO:0000313" key="3">
    <source>
        <dbReference type="EMBL" id="CAD8371619.1"/>
    </source>
</evidence>
<dbReference type="GO" id="GO:0005829">
    <property type="term" value="C:cytosol"/>
    <property type="evidence" value="ECO:0007669"/>
    <property type="project" value="TreeGrafter"/>
</dbReference>
<dbReference type="EMBL" id="HBEJ01011155">
    <property type="protein sequence ID" value="CAD8371619.1"/>
    <property type="molecule type" value="Transcribed_RNA"/>
</dbReference>
<protein>
    <recommendedName>
        <fullName evidence="1">SCP2 domain-containing protein</fullName>
    </recommendedName>
</protein>
<sequence length="123" mass="13321">MTNAPEIFAAMAEAVGGPDGTKLRRKFKGSVVFTISDNNEQWYLDLKSEKPSAGKLTAGGAPTNPDLSVKVSESDMIKMVRKELNPQQAFMKGKLKIKGKMALAMKLTSVLAATSKHLPKSRL</sequence>
<evidence type="ECO:0000259" key="1">
    <source>
        <dbReference type="Pfam" id="PF02036"/>
    </source>
</evidence>
<gene>
    <name evidence="2" type="ORF">MPOL1434_LOCUS6541</name>
    <name evidence="3" type="ORF">MPOL1434_LOCUS6542</name>
</gene>
<organism evidence="2">
    <name type="scientific">Minutocellus polymorphus</name>
    <dbReference type="NCBI Taxonomy" id="265543"/>
    <lineage>
        <taxon>Eukaryota</taxon>
        <taxon>Sar</taxon>
        <taxon>Stramenopiles</taxon>
        <taxon>Ochrophyta</taxon>
        <taxon>Bacillariophyta</taxon>
        <taxon>Mediophyceae</taxon>
        <taxon>Cymatosirophycidae</taxon>
        <taxon>Cymatosirales</taxon>
        <taxon>Cymatosiraceae</taxon>
        <taxon>Minutocellus</taxon>
    </lineage>
</organism>
<dbReference type="PANTHER" id="PTHR10094:SF25">
    <property type="entry name" value="SCP2 STEROL-BINDING DOMAIN-CONTAINING PROTEIN 1"/>
    <property type="match status" value="1"/>
</dbReference>
<proteinExistence type="predicted"/>
<dbReference type="InterPro" id="IPR003033">
    <property type="entry name" value="SCP2_sterol-bd_dom"/>
</dbReference>
<dbReference type="PANTHER" id="PTHR10094">
    <property type="entry name" value="STEROL CARRIER PROTEIN 2 SCP-2 FAMILY PROTEIN"/>
    <property type="match status" value="1"/>
</dbReference>
<name>A0A6U0JTU3_9STRA</name>
<reference evidence="2" key="1">
    <citation type="submission" date="2021-01" db="EMBL/GenBank/DDBJ databases">
        <authorList>
            <person name="Corre E."/>
            <person name="Pelletier E."/>
            <person name="Niang G."/>
            <person name="Scheremetjew M."/>
            <person name="Finn R."/>
            <person name="Kale V."/>
            <person name="Holt S."/>
            <person name="Cochrane G."/>
            <person name="Meng A."/>
            <person name="Brown T."/>
            <person name="Cohen L."/>
        </authorList>
    </citation>
    <scope>NUCLEOTIDE SEQUENCE</scope>
    <source>
        <strain evidence="2">CCMP3303</strain>
    </source>
</reference>
<evidence type="ECO:0000313" key="2">
    <source>
        <dbReference type="EMBL" id="CAD8371617.1"/>
    </source>
</evidence>
<dbReference type="SUPFAM" id="SSF55718">
    <property type="entry name" value="SCP-like"/>
    <property type="match status" value="1"/>
</dbReference>
<dbReference type="InterPro" id="IPR036527">
    <property type="entry name" value="SCP2_sterol-bd_dom_sf"/>
</dbReference>
<feature type="domain" description="SCP2" evidence="1">
    <location>
        <begin position="19"/>
        <end position="111"/>
    </location>
</feature>
<dbReference type="AlphaFoldDB" id="A0A6U0JTU3"/>